<dbReference type="InterPro" id="IPR001650">
    <property type="entry name" value="Helicase_C-like"/>
</dbReference>
<keyword evidence="4 7" id="KW-0067">ATP-binding</keyword>
<dbReference type="Pfam" id="PF00270">
    <property type="entry name" value="DEAD"/>
    <property type="match status" value="1"/>
</dbReference>
<evidence type="ECO:0000259" key="9">
    <source>
        <dbReference type="PROSITE" id="PS51192"/>
    </source>
</evidence>
<dbReference type="GO" id="GO:0003676">
    <property type="term" value="F:nucleic acid binding"/>
    <property type="evidence" value="ECO:0007669"/>
    <property type="project" value="InterPro"/>
</dbReference>
<feature type="domain" description="DEAD-box RNA helicase Q" evidence="11">
    <location>
        <begin position="1"/>
        <end position="29"/>
    </location>
</feature>
<dbReference type="Gene3D" id="3.40.50.300">
    <property type="entry name" value="P-loop containing nucleotide triphosphate hydrolases"/>
    <property type="match status" value="2"/>
</dbReference>
<evidence type="ECO:0000256" key="3">
    <source>
        <dbReference type="ARBA" id="ARBA00022806"/>
    </source>
</evidence>
<dbReference type="PROSITE" id="PS51195">
    <property type="entry name" value="Q_MOTIF"/>
    <property type="match status" value="1"/>
</dbReference>
<evidence type="ECO:0000256" key="8">
    <source>
        <dbReference type="SAM" id="MobiDB-lite"/>
    </source>
</evidence>
<dbReference type="PROSITE" id="PS51192">
    <property type="entry name" value="HELICASE_ATP_BIND_1"/>
    <property type="match status" value="1"/>
</dbReference>
<dbReference type="InterPro" id="IPR000629">
    <property type="entry name" value="RNA-helicase_DEAD-box_CS"/>
</dbReference>
<dbReference type="PANTHER" id="PTHR47959">
    <property type="entry name" value="ATP-DEPENDENT RNA HELICASE RHLE-RELATED"/>
    <property type="match status" value="1"/>
</dbReference>
<comment type="similarity">
    <text evidence="5 7">Belongs to the DEAD box helicase family.</text>
</comment>
<dbReference type="Pfam" id="PF00271">
    <property type="entry name" value="Helicase_C"/>
    <property type="match status" value="1"/>
</dbReference>
<dbReference type="InterPro" id="IPR014001">
    <property type="entry name" value="Helicase_ATP-bd"/>
</dbReference>
<dbReference type="GO" id="GO:0016787">
    <property type="term" value="F:hydrolase activity"/>
    <property type="evidence" value="ECO:0007669"/>
    <property type="project" value="UniProtKB-KW"/>
</dbReference>
<dbReference type="CDD" id="cd18787">
    <property type="entry name" value="SF2_C_DEAD"/>
    <property type="match status" value="1"/>
</dbReference>
<dbReference type="CDD" id="cd00268">
    <property type="entry name" value="DEADc"/>
    <property type="match status" value="1"/>
</dbReference>
<dbReference type="GO" id="GO:0003724">
    <property type="term" value="F:RNA helicase activity"/>
    <property type="evidence" value="ECO:0007669"/>
    <property type="project" value="InterPro"/>
</dbReference>
<evidence type="ECO:0000256" key="4">
    <source>
        <dbReference type="ARBA" id="ARBA00022840"/>
    </source>
</evidence>
<dbReference type="PANTHER" id="PTHR47959:SF17">
    <property type="entry name" value="ATP-DEPENDENT RNA HELICASE DEAD BOX FAMILY"/>
    <property type="match status" value="1"/>
</dbReference>
<dbReference type="GO" id="GO:0005829">
    <property type="term" value="C:cytosol"/>
    <property type="evidence" value="ECO:0007669"/>
    <property type="project" value="TreeGrafter"/>
</dbReference>
<dbReference type="SUPFAM" id="SSF52540">
    <property type="entry name" value="P-loop containing nucleoside triphosphate hydrolases"/>
    <property type="match status" value="1"/>
</dbReference>
<name>A0A7V4XTA0_9BACT</name>
<dbReference type="InterPro" id="IPR050079">
    <property type="entry name" value="DEAD_box_RNA_helicase"/>
</dbReference>
<dbReference type="GO" id="GO:0005524">
    <property type="term" value="F:ATP binding"/>
    <property type="evidence" value="ECO:0007669"/>
    <property type="project" value="UniProtKB-KW"/>
</dbReference>
<reference evidence="12" key="1">
    <citation type="journal article" date="2020" name="mSystems">
        <title>Genome- and Community-Level Interaction Insights into Carbon Utilization and Element Cycling Functions of Hydrothermarchaeota in Hydrothermal Sediment.</title>
        <authorList>
            <person name="Zhou Z."/>
            <person name="Liu Y."/>
            <person name="Xu W."/>
            <person name="Pan J."/>
            <person name="Luo Z.H."/>
            <person name="Li M."/>
        </authorList>
    </citation>
    <scope>NUCLEOTIDE SEQUENCE [LARGE SCALE GENOMIC DNA]</scope>
    <source>
        <strain evidence="12">SpSt-855</strain>
    </source>
</reference>
<evidence type="ECO:0000259" key="10">
    <source>
        <dbReference type="PROSITE" id="PS51194"/>
    </source>
</evidence>
<dbReference type="SMART" id="SM00490">
    <property type="entry name" value="HELICc"/>
    <property type="match status" value="1"/>
</dbReference>
<dbReference type="EMBL" id="DTKL01000056">
    <property type="protein sequence ID" value="HGY94732.1"/>
    <property type="molecule type" value="Genomic_DNA"/>
</dbReference>
<keyword evidence="2 7" id="KW-0378">Hydrolase</keyword>
<protein>
    <submittedName>
        <fullName evidence="12">DEAD/DEAH box helicase</fullName>
    </submittedName>
</protein>
<dbReference type="AlphaFoldDB" id="A0A7V4XTA0"/>
<dbReference type="InterPro" id="IPR027417">
    <property type="entry name" value="P-loop_NTPase"/>
</dbReference>
<evidence type="ECO:0000256" key="7">
    <source>
        <dbReference type="RuleBase" id="RU000492"/>
    </source>
</evidence>
<dbReference type="SMART" id="SM00487">
    <property type="entry name" value="DEXDc"/>
    <property type="match status" value="1"/>
</dbReference>
<gene>
    <name evidence="12" type="ORF">ENW50_08650</name>
</gene>
<feature type="region of interest" description="Disordered" evidence="8">
    <location>
        <begin position="395"/>
        <end position="417"/>
    </location>
</feature>
<dbReference type="InterPro" id="IPR011545">
    <property type="entry name" value="DEAD/DEAH_box_helicase_dom"/>
</dbReference>
<feature type="short sequence motif" description="Q motif" evidence="6">
    <location>
        <begin position="1"/>
        <end position="29"/>
    </location>
</feature>
<evidence type="ECO:0000256" key="1">
    <source>
        <dbReference type="ARBA" id="ARBA00022741"/>
    </source>
</evidence>
<dbReference type="PROSITE" id="PS00039">
    <property type="entry name" value="DEAD_ATP_HELICASE"/>
    <property type="match status" value="1"/>
</dbReference>
<organism evidence="12">
    <name type="scientific">Acidobacterium capsulatum</name>
    <dbReference type="NCBI Taxonomy" id="33075"/>
    <lineage>
        <taxon>Bacteria</taxon>
        <taxon>Pseudomonadati</taxon>
        <taxon>Acidobacteriota</taxon>
        <taxon>Terriglobia</taxon>
        <taxon>Terriglobales</taxon>
        <taxon>Acidobacteriaceae</taxon>
        <taxon>Acidobacterium</taxon>
    </lineage>
</organism>
<evidence type="ECO:0000256" key="6">
    <source>
        <dbReference type="PROSITE-ProRule" id="PRU00552"/>
    </source>
</evidence>
<comment type="caution">
    <text evidence="12">The sequence shown here is derived from an EMBL/GenBank/DDBJ whole genome shotgun (WGS) entry which is preliminary data.</text>
</comment>
<keyword evidence="1 7" id="KW-0547">Nucleotide-binding</keyword>
<feature type="domain" description="Helicase ATP-binding" evidence="9">
    <location>
        <begin position="32"/>
        <end position="203"/>
    </location>
</feature>
<evidence type="ECO:0000256" key="5">
    <source>
        <dbReference type="ARBA" id="ARBA00038437"/>
    </source>
</evidence>
<dbReference type="InterPro" id="IPR044742">
    <property type="entry name" value="DEAD/DEAH_RhlB"/>
</dbReference>
<dbReference type="PROSITE" id="PS51194">
    <property type="entry name" value="HELICASE_CTER"/>
    <property type="match status" value="1"/>
</dbReference>
<evidence type="ECO:0000259" key="11">
    <source>
        <dbReference type="PROSITE" id="PS51195"/>
    </source>
</evidence>
<accession>A0A7V4XTA0</accession>
<feature type="domain" description="Helicase C-terminal" evidence="10">
    <location>
        <begin position="229"/>
        <end position="373"/>
    </location>
</feature>
<sequence>MQFSELNLSAHLKNQLAVNQFVTPTPVQEAAIPPAMEGKDVLATAQTGTGKTLGFLLPAMERLLATKGKHPAVLILTPTRELALQVEKQYAQLAGKSLPRAATLIGGASENNQIRDLKAGARLIVATPGRLEDFLERRLVDLKRIEVLVLDEADRMLDMGFIPAIRRIVAKLPRQRQTMCFSATIDPAVAHLLDEILTNPVRLSFGSTQQTASNVRLVAYEVDADQKASLVHRVISEQEGQSLVFVGTKRRTEHVAKRLDRAGISVAVLHGDRSQSQRNRALEDFQRGRARVLVATDVASRGIHVDNIAQVINYDMPKMTEDFIHRAGRTGRAGASGLAATFYTPLERREFNRFEKTLNRKIERVMIASDSGLDREERGQMVNHAPVLRMATVAPTKPRGKARSNGKAPAAAAPQQRVYLEGERLQRYAN</sequence>
<dbReference type="InterPro" id="IPR014014">
    <property type="entry name" value="RNA_helicase_DEAD_Q_motif"/>
</dbReference>
<evidence type="ECO:0000256" key="2">
    <source>
        <dbReference type="ARBA" id="ARBA00022801"/>
    </source>
</evidence>
<keyword evidence="3 7" id="KW-0347">Helicase</keyword>
<evidence type="ECO:0000313" key="12">
    <source>
        <dbReference type="EMBL" id="HGY94732.1"/>
    </source>
</evidence>
<proteinExistence type="inferred from homology"/>